<dbReference type="SUPFAM" id="SSF52091">
    <property type="entry name" value="SpoIIaa-like"/>
    <property type="match status" value="1"/>
</dbReference>
<dbReference type="EMBL" id="JBHTJT010000006">
    <property type="protein sequence ID" value="MFD0978418.1"/>
    <property type="molecule type" value="Genomic_DNA"/>
</dbReference>
<evidence type="ECO:0000313" key="3">
    <source>
        <dbReference type="Proteomes" id="UP001597108"/>
    </source>
</evidence>
<dbReference type="RefSeq" id="WP_386072288.1">
    <property type="nucleotide sequence ID" value="NZ_JBHTJT010000006.1"/>
</dbReference>
<evidence type="ECO:0000259" key="1">
    <source>
        <dbReference type="Pfam" id="PF13466"/>
    </source>
</evidence>
<evidence type="ECO:0000313" key="2">
    <source>
        <dbReference type="EMBL" id="MFD0978418.1"/>
    </source>
</evidence>
<dbReference type="Gene3D" id="3.30.750.24">
    <property type="entry name" value="STAS domain"/>
    <property type="match status" value="1"/>
</dbReference>
<protein>
    <submittedName>
        <fullName evidence="2">STAS domain-containing protein</fullName>
    </submittedName>
</protein>
<dbReference type="InterPro" id="IPR036513">
    <property type="entry name" value="STAS_dom_sf"/>
</dbReference>
<reference evidence="3" key="1">
    <citation type="journal article" date="2019" name="Int. J. Syst. Evol. Microbiol.">
        <title>The Global Catalogue of Microorganisms (GCM) 10K type strain sequencing project: providing services to taxonomists for standard genome sequencing and annotation.</title>
        <authorList>
            <consortium name="The Broad Institute Genomics Platform"/>
            <consortium name="The Broad Institute Genome Sequencing Center for Infectious Disease"/>
            <person name="Wu L."/>
            <person name="Ma J."/>
        </authorList>
    </citation>
    <scope>NUCLEOTIDE SEQUENCE [LARGE SCALE GENOMIC DNA]</scope>
    <source>
        <strain evidence="3">CCUG 60524</strain>
    </source>
</reference>
<name>A0ABW3IL31_9RHOB</name>
<organism evidence="2 3">
    <name type="scientific">Tropicimonas aquimaris</name>
    <dbReference type="NCBI Taxonomy" id="914152"/>
    <lineage>
        <taxon>Bacteria</taxon>
        <taxon>Pseudomonadati</taxon>
        <taxon>Pseudomonadota</taxon>
        <taxon>Alphaproteobacteria</taxon>
        <taxon>Rhodobacterales</taxon>
        <taxon>Roseobacteraceae</taxon>
        <taxon>Tropicimonas</taxon>
    </lineage>
</organism>
<gene>
    <name evidence="2" type="ORF">ACFQ2S_02030</name>
</gene>
<sequence length="93" mass="9846">MTAVFALPARLDLPAATPLAAELRSLRGAPLSVRADAVTHLGTPCLQVLISAQRSWLADGHQLSLEATSPAMEEQLALFGLCQAGLETLPEER</sequence>
<dbReference type="Proteomes" id="UP001597108">
    <property type="component" value="Unassembled WGS sequence"/>
</dbReference>
<dbReference type="InterPro" id="IPR058548">
    <property type="entry name" value="MlaB-like_STAS"/>
</dbReference>
<keyword evidence="3" id="KW-1185">Reference proteome</keyword>
<feature type="domain" description="MlaB-like STAS" evidence="1">
    <location>
        <begin position="6"/>
        <end position="81"/>
    </location>
</feature>
<comment type="caution">
    <text evidence="2">The sequence shown here is derived from an EMBL/GenBank/DDBJ whole genome shotgun (WGS) entry which is preliminary data.</text>
</comment>
<proteinExistence type="predicted"/>
<dbReference type="Pfam" id="PF13466">
    <property type="entry name" value="STAS_2"/>
    <property type="match status" value="1"/>
</dbReference>
<accession>A0ABW3IL31</accession>